<name>A0A8E1ZYP4_9PORP</name>
<dbReference type="PROSITE" id="PS50943">
    <property type="entry name" value="HTH_CROC1"/>
    <property type="match status" value="1"/>
</dbReference>
<dbReference type="SMART" id="SM00530">
    <property type="entry name" value="HTH_XRE"/>
    <property type="match status" value="1"/>
</dbReference>
<dbReference type="Gene3D" id="1.10.260.40">
    <property type="entry name" value="lambda repressor-like DNA-binding domains"/>
    <property type="match status" value="1"/>
</dbReference>
<gene>
    <name evidence="2" type="ORF">F5613_001144</name>
</gene>
<reference evidence="2 3" key="1">
    <citation type="submission" date="2020-07" db="EMBL/GenBank/DDBJ databases">
        <title>Genomic Encyclopedia of Type Strains, Phase IV (KMG-IV): sequencing the most valuable type-strain genomes for metagenomic binning, comparative biology and taxonomic classification.</title>
        <authorList>
            <person name="Goeker M."/>
        </authorList>
    </citation>
    <scope>NUCLEOTIDE SEQUENCE [LARGE SCALE GENOMIC DNA]</scope>
    <source>
        <strain evidence="2 3">DSM 23697</strain>
    </source>
</reference>
<dbReference type="InterPro" id="IPR010982">
    <property type="entry name" value="Lambda_DNA-bd_dom_sf"/>
</dbReference>
<dbReference type="AlphaFoldDB" id="A0A8E1ZYP4"/>
<dbReference type="GO" id="GO:0003677">
    <property type="term" value="F:DNA binding"/>
    <property type="evidence" value="ECO:0007669"/>
    <property type="project" value="InterPro"/>
</dbReference>
<proteinExistence type="predicted"/>
<organism evidence="2 3">
    <name type="scientific">Macellibacteroides fermentans</name>
    <dbReference type="NCBI Taxonomy" id="879969"/>
    <lineage>
        <taxon>Bacteria</taxon>
        <taxon>Pseudomonadati</taxon>
        <taxon>Bacteroidota</taxon>
        <taxon>Bacteroidia</taxon>
        <taxon>Bacteroidales</taxon>
        <taxon>Porphyromonadaceae</taxon>
        <taxon>Macellibacteroides</taxon>
    </lineage>
</organism>
<evidence type="ECO:0000313" key="2">
    <source>
        <dbReference type="EMBL" id="NYI49066.1"/>
    </source>
</evidence>
<feature type="domain" description="HTH cro/C1-type" evidence="1">
    <location>
        <begin position="11"/>
        <end position="53"/>
    </location>
</feature>
<dbReference type="Pfam" id="PF01381">
    <property type="entry name" value="HTH_3"/>
    <property type="match status" value="1"/>
</dbReference>
<protein>
    <submittedName>
        <fullName evidence="2">Transcriptional regulator with XRE-family HTH domain</fullName>
    </submittedName>
</protein>
<evidence type="ECO:0000259" key="1">
    <source>
        <dbReference type="PROSITE" id="PS50943"/>
    </source>
</evidence>
<comment type="caution">
    <text evidence="2">The sequence shown here is derived from an EMBL/GenBank/DDBJ whole genome shotgun (WGS) entry which is preliminary data.</text>
</comment>
<evidence type="ECO:0000313" key="3">
    <source>
        <dbReference type="Proteomes" id="UP000574332"/>
    </source>
</evidence>
<dbReference type="SUPFAM" id="SSF47413">
    <property type="entry name" value="lambda repressor-like DNA-binding domains"/>
    <property type="match status" value="1"/>
</dbReference>
<dbReference type="RefSeq" id="WP_179399026.1">
    <property type="nucleotide sequence ID" value="NZ_JACCCY010000002.1"/>
</dbReference>
<accession>A0A8E1ZYP4</accession>
<dbReference type="Proteomes" id="UP000574332">
    <property type="component" value="Unassembled WGS sequence"/>
</dbReference>
<keyword evidence="3" id="KW-1185">Reference proteome</keyword>
<dbReference type="CDD" id="cd00093">
    <property type="entry name" value="HTH_XRE"/>
    <property type="match status" value="1"/>
</dbReference>
<dbReference type="InterPro" id="IPR001387">
    <property type="entry name" value="Cro/C1-type_HTH"/>
</dbReference>
<dbReference type="EMBL" id="JACCCY010000002">
    <property type="protein sequence ID" value="NYI49066.1"/>
    <property type="molecule type" value="Genomic_DNA"/>
</dbReference>
<sequence length="100" mass="11327">MPVLHKQYIKSELAKEVGTIAVTIGRYERNEIKPSIEIATKIADVLDASLDYLVGKTDTVLEKDLLKKIADIQKLPDDKRNVVMELLDSFLKQTKLQSIM</sequence>